<evidence type="ECO:0000313" key="17">
    <source>
        <dbReference type="EMBL" id="CAE6699734.1"/>
    </source>
</evidence>
<evidence type="ECO:0000256" key="8">
    <source>
        <dbReference type="ARBA" id="ARBA00023004"/>
    </source>
</evidence>
<dbReference type="InterPro" id="IPR037066">
    <property type="entry name" value="Plug_dom_sf"/>
</dbReference>
<dbReference type="FunFam" id="2.170.130.10:FF:000010">
    <property type="entry name" value="Ferripyoverdine receptor"/>
    <property type="match status" value="1"/>
</dbReference>
<dbReference type="Pfam" id="PF07660">
    <property type="entry name" value="STN"/>
    <property type="match status" value="1"/>
</dbReference>
<dbReference type="Pfam" id="PF07715">
    <property type="entry name" value="Plug"/>
    <property type="match status" value="1"/>
</dbReference>
<dbReference type="PANTHER" id="PTHR32552">
    <property type="entry name" value="FERRICHROME IRON RECEPTOR-RELATED"/>
    <property type="match status" value="1"/>
</dbReference>
<keyword evidence="7" id="KW-0732">Signal</keyword>
<evidence type="ECO:0000256" key="7">
    <source>
        <dbReference type="ARBA" id="ARBA00022729"/>
    </source>
</evidence>
<evidence type="ECO:0000256" key="6">
    <source>
        <dbReference type="ARBA" id="ARBA00022692"/>
    </source>
</evidence>
<evidence type="ECO:0000256" key="13">
    <source>
        <dbReference type="ARBA" id="ARBA00023237"/>
    </source>
</evidence>
<dbReference type="Gene3D" id="2.40.170.20">
    <property type="entry name" value="TonB-dependent receptor, beta-barrel domain"/>
    <property type="match status" value="1"/>
</dbReference>
<evidence type="ECO:0000256" key="15">
    <source>
        <dbReference type="RuleBase" id="RU003357"/>
    </source>
</evidence>
<dbReference type="EMBL" id="HG992338">
    <property type="protein sequence ID" value="CAE6708848.1"/>
    <property type="molecule type" value="Genomic_DNA"/>
</dbReference>
<evidence type="ECO:0000313" key="18">
    <source>
        <dbReference type="EMBL" id="CAE6708848.1"/>
    </source>
</evidence>
<keyword evidence="3 14" id="KW-0813">Transport</keyword>
<dbReference type="FunFam" id="2.40.170.20:FF:000005">
    <property type="entry name" value="TonB-dependent siderophore receptor"/>
    <property type="match status" value="1"/>
</dbReference>
<dbReference type="CDD" id="cd01347">
    <property type="entry name" value="ligand_gated_channel"/>
    <property type="match status" value="1"/>
</dbReference>
<protein>
    <submittedName>
        <fullName evidence="17">Ferric-pseudobactin BN7/BN8 receptor</fullName>
    </submittedName>
</protein>
<dbReference type="EMBL" id="HG992338">
    <property type="protein sequence ID" value="CAE6708867.1"/>
    <property type="molecule type" value="Genomic_DNA"/>
</dbReference>
<evidence type="ECO:0000256" key="9">
    <source>
        <dbReference type="ARBA" id="ARBA00023065"/>
    </source>
</evidence>
<dbReference type="InterPro" id="IPR000531">
    <property type="entry name" value="Beta-barrel_TonB"/>
</dbReference>
<dbReference type="PANTHER" id="PTHR32552:SF74">
    <property type="entry name" value="HYDROXAMATE SIDEROPHORE RECEPTOR FHUE"/>
    <property type="match status" value="1"/>
</dbReference>
<proteinExistence type="inferred from homology"/>
<dbReference type="InterPro" id="IPR011662">
    <property type="entry name" value="Secretin/TonB_short_N"/>
</dbReference>
<keyword evidence="11 14" id="KW-0472">Membrane</keyword>
<dbReference type="AlphaFoldDB" id="A0A8D6UL36"/>
<dbReference type="Proteomes" id="UP000835287">
    <property type="component" value="Chromosome"/>
</dbReference>
<dbReference type="Proteomes" id="UP000835243">
    <property type="component" value="Chromosome"/>
</dbReference>
<evidence type="ECO:0000256" key="5">
    <source>
        <dbReference type="ARBA" id="ARBA00022496"/>
    </source>
</evidence>
<dbReference type="InterPro" id="IPR036942">
    <property type="entry name" value="Beta-barrel_TonB_sf"/>
</dbReference>
<evidence type="ECO:0000256" key="4">
    <source>
        <dbReference type="ARBA" id="ARBA00022452"/>
    </source>
</evidence>
<keyword evidence="6 14" id="KW-0812">Transmembrane</keyword>
<reference evidence="17 19" key="1">
    <citation type="submission" date="2021-02" db="EMBL/GenBank/DDBJ databases">
        <authorList>
            <person name="Pothier F. J."/>
        </authorList>
    </citation>
    <scope>NUCLEOTIDE SEQUENCE</scope>
    <source>
        <strain evidence="18 19">301</strain>
        <strain evidence="17">CFBP 1159</strain>
    </source>
</reference>
<evidence type="ECO:0000256" key="12">
    <source>
        <dbReference type="ARBA" id="ARBA00023170"/>
    </source>
</evidence>
<evidence type="ECO:0000313" key="19">
    <source>
        <dbReference type="Proteomes" id="UP000835287"/>
    </source>
</evidence>
<gene>
    <name evidence="17" type="primary">pupB</name>
    <name evidence="17" type="ORF">CFBP1159_04000</name>
    <name evidence="18" type="ORF">XAC301_06290</name>
</gene>
<keyword evidence="9" id="KW-0406">Ion transport</keyword>
<sequence length="843" mass="91008">MSITTRRRGQLSSSSLQRNALVQAVQRPLGTAVAVALCSLGVCAGMPDAIAQTAPATQDARQAYRIPAGPLAPALRELAGSANLLLSFTAAQTDGKTTAGLDGSYTAPAALAALLAGSGLQAVPLQTGGYVLRAAPQLSTSNSEVDAWLLPTVKVTAQANRSATTSGTGSYTARAVSIGRGEQSLKDIPQSISVVTRQLMDEQNITSVYDALASTTGITIVQSPQGGKYIYSRGFDITTVQYDGVPLNRGMYGRASNYSANMGIYDRAEVLRGAAGLLQGAGNPGGAVNLVRKRPLDVPGVSVMVQGGSWDRYGVLIDGSANLSADGALRARGVIDYQDQRSFVDGVTRRTPTYYGTLDYTFSPQTQLSLGVSYEQVEGRPFFGGLPSFSDGRDIGLPRQTNLGAAWNRQSSSNRGLYLDLDHRFNADWAFKLSAVQVRELHDLKYASSSRAINPANGAGALLAARTISDADAFGFDANVIGQFNALGRRHELVIGSNFAETTVDTVYGNKNNVQTFNVFDLQRNVRAISDAEIFANAREARHGTSREFGLYGALRWQLTDPLRAIVGTRVSWHDTLWNTTTTGLSPSQSIEHTRETGQVTPYAGLLYALSPTWSAYASYADIFQPQNAQTEAGEMLKPMTGANYELGVKGEWLDGRINSAFALFQIEQKNRAQADLTTSPTCRNNDFCYIDSGKVRSRGFDAEVSGEVLRDWNVFAGYTFNRTTYLQDVSSQGQTFNSYTPKHLLRVWTTYRLPGALQDVTVGGGVSAQSAAYRQIGSATAPIQGRAVWNALARYQVNRQWSVAVNLNNVFDKHYYNTLSSFVNGRYYGEPRNVMVTLRGAL</sequence>
<dbReference type="Gene3D" id="2.170.130.10">
    <property type="entry name" value="TonB-dependent receptor, plug domain"/>
    <property type="match status" value="1"/>
</dbReference>
<comment type="similarity">
    <text evidence="2 14 15">Belongs to the TonB-dependent receptor family.</text>
</comment>
<feature type="domain" description="Secretin/TonB short N-terminal" evidence="16">
    <location>
        <begin position="84"/>
        <end position="135"/>
    </location>
</feature>
<dbReference type="GO" id="GO:0009279">
    <property type="term" value="C:cell outer membrane"/>
    <property type="evidence" value="ECO:0007669"/>
    <property type="project" value="UniProtKB-SubCell"/>
</dbReference>
<keyword evidence="4 14" id="KW-1134">Transmembrane beta strand</keyword>
<keyword evidence="19" id="KW-1185">Reference proteome</keyword>
<comment type="subcellular location">
    <subcellularLocation>
        <location evidence="1 14">Cell outer membrane</location>
        <topology evidence="1 14">Multi-pass membrane protein</topology>
    </subcellularLocation>
</comment>
<evidence type="ECO:0000256" key="3">
    <source>
        <dbReference type="ARBA" id="ARBA00022448"/>
    </source>
</evidence>
<name>A0A8D6UL36_9XANT</name>
<evidence type="ECO:0000256" key="14">
    <source>
        <dbReference type="PROSITE-ProRule" id="PRU01360"/>
    </source>
</evidence>
<evidence type="ECO:0000256" key="2">
    <source>
        <dbReference type="ARBA" id="ARBA00009810"/>
    </source>
</evidence>
<evidence type="ECO:0000259" key="16">
    <source>
        <dbReference type="SMART" id="SM00965"/>
    </source>
</evidence>
<organism evidence="17">
    <name type="scientific">Xanthomonas arboricola pv. corylina</name>
    <dbReference type="NCBI Taxonomy" id="487821"/>
    <lineage>
        <taxon>Bacteria</taxon>
        <taxon>Pseudomonadati</taxon>
        <taxon>Pseudomonadota</taxon>
        <taxon>Gammaproteobacteria</taxon>
        <taxon>Lysobacterales</taxon>
        <taxon>Lysobacteraceae</taxon>
        <taxon>Xanthomonas</taxon>
    </lineage>
</organism>
<dbReference type="EMBL" id="HG992341">
    <property type="protein sequence ID" value="CAE6699752.1"/>
    <property type="molecule type" value="Genomic_DNA"/>
</dbReference>
<keyword evidence="13 14" id="KW-0998">Cell outer membrane</keyword>
<evidence type="ECO:0000256" key="11">
    <source>
        <dbReference type="ARBA" id="ARBA00023136"/>
    </source>
</evidence>
<evidence type="ECO:0000256" key="10">
    <source>
        <dbReference type="ARBA" id="ARBA00023077"/>
    </source>
</evidence>
<dbReference type="InterPro" id="IPR010105">
    <property type="entry name" value="TonB_sidphr_rcpt"/>
</dbReference>
<dbReference type="PROSITE" id="PS52016">
    <property type="entry name" value="TONB_DEPENDENT_REC_3"/>
    <property type="match status" value="1"/>
</dbReference>
<dbReference type="Pfam" id="PF00593">
    <property type="entry name" value="TonB_dep_Rec_b-barrel"/>
    <property type="match status" value="1"/>
</dbReference>
<accession>A0A8D6UL36</accession>
<dbReference type="SUPFAM" id="SSF56935">
    <property type="entry name" value="Porins"/>
    <property type="match status" value="1"/>
</dbReference>
<keyword evidence="12 17" id="KW-0675">Receptor</keyword>
<dbReference type="GO" id="GO:0038023">
    <property type="term" value="F:signaling receptor activity"/>
    <property type="evidence" value="ECO:0007669"/>
    <property type="project" value="InterPro"/>
</dbReference>
<dbReference type="GO" id="GO:0015891">
    <property type="term" value="P:siderophore transport"/>
    <property type="evidence" value="ECO:0007669"/>
    <property type="project" value="InterPro"/>
</dbReference>
<evidence type="ECO:0000256" key="1">
    <source>
        <dbReference type="ARBA" id="ARBA00004571"/>
    </source>
</evidence>
<dbReference type="Gene3D" id="3.55.50.30">
    <property type="match status" value="1"/>
</dbReference>
<dbReference type="GO" id="GO:0015344">
    <property type="term" value="F:siderophore uptake transmembrane transporter activity"/>
    <property type="evidence" value="ECO:0007669"/>
    <property type="project" value="TreeGrafter"/>
</dbReference>
<keyword evidence="8" id="KW-0408">Iron</keyword>
<dbReference type="InterPro" id="IPR012910">
    <property type="entry name" value="Plug_dom"/>
</dbReference>
<keyword evidence="5" id="KW-0410">Iron transport</keyword>
<dbReference type="RefSeq" id="WP_053045446.1">
    <property type="nucleotide sequence ID" value="NZ_CP062164.1"/>
</dbReference>
<dbReference type="InterPro" id="IPR039426">
    <property type="entry name" value="TonB-dep_rcpt-like"/>
</dbReference>
<dbReference type="SMART" id="SM00965">
    <property type="entry name" value="STN"/>
    <property type="match status" value="1"/>
</dbReference>
<dbReference type="NCBIfam" id="TIGR01783">
    <property type="entry name" value="TonB-siderophor"/>
    <property type="match status" value="1"/>
</dbReference>
<dbReference type="EMBL" id="HG992341">
    <property type="protein sequence ID" value="CAE6699734.1"/>
    <property type="molecule type" value="Genomic_DNA"/>
</dbReference>
<keyword evidence="10 15" id="KW-0798">TonB box</keyword>